<keyword evidence="4" id="KW-1185">Reference proteome</keyword>
<feature type="transmembrane region" description="Helical" evidence="2">
    <location>
        <begin position="103"/>
        <end position="127"/>
    </location>
</feature>
<name>A0ABV0JA21_9CYAN</name>
<feature type="coiled-coil region" evidence="1">
    <location>
        <begin position="162"/>
        <end position="192"/>
    </location>
</feature>
<protein>
    <submittedName>
        <fullName evidence="3">Uncharacterized protein</fullName>
    </submittedName>
</protein>
<proteinExistence type="predicted"/>
<organism evidence="3 4">
    <name type="scientific">Trichocoleus desertorum GB2-A4</name>
    <dbReference type="NCBI Taxonomy" id="2933944"/>
    <lineage>
        <taxon>Bacteria</taxon>
        <taxon>Bacillati</taxon>
        <taxon>Cyanobacteriota</taxon>
        <taxon>Cyanophyceae</taxon>
        <taxon>Leptolyngbyales</taxon>
        <taxon>Trichocoleusaceae</taxon>
        <taxon>Trichocoleus</taxon>
    </lineage>
</organism>
<evidence type="ECO:0000313" key="4">
    <source>
        <dbReference type="Proteomes" id="UP001464891"/>
    </source>
</evidence>
<sequence length="206" mass="22277">MTIKVDGLNPISNTLRATTNQVLTHAEQARVRAADAVSATAQQAQMSITYAVEQAKSSVEGTVQQTGSLSSGMADAMQNALGGAIQQWMAGHQFWAWLIQHPLISVGLLLVLLVLLQGLFSAIAQLIQRAGLALLRSPWQLSQWLFGFSTKSFQAALASGPKQEAESKQQRLTEIVNRLEVLKREQDALLQEVKAIVASDSATRKG</sequence>
<evidence type="ECO:0000256" key="2">
    <source>
        <dbReference type="SAM" id="Phobius"/>
    </source>
</evidence>
<comment type="caution">
    <text evidence="3">The sequence shown here is derived from an EMBL/GenBank/DDBJ whole genome shotgun (WGS) entry which is preliminary data.</text>
</comment>
<dbReference type="RefSeq" id="WP_190433030.1">
    <property type="nucleotide sequence ID" value="NZ_JAMPKM010000010.1"/>
</dbReference>
<accession>A0ABV0JA21</accession>
<keyword evidence="2" id="KW-0472">Membrane</keyword>
<keyword evidence="1" id="KW-0175">Coiled coil</keyword>
<keyword evidence="2" id="KW-0812">Transmembrane</keyword>
<evidence type="ECO:0000313" key="3">
    <source>
        <dbReference type="EMBL" id="MEP0818635.1"/>
    </source>
</evidence>
<keyword evidence="2" id="KW-1133">Transmembrane helix</keyword>
<evidence type="ECO:0000256" key="1">
    <source>
        <dbReference type="SAM" id="Coils"/>
    </source>
</evidence>
<dbReference type="Proteomes" id="UP001464891">
    <property type="component" value="Unassembled WGS sequence"/>
</dbReference>
<dbReference type="EMBL" id="JAMPKM010000010">
    <property type="protein sequence ID" value="MEP0818635.1"/>
    <property type="molecule type" value="Genomic_DNA"/>
</dbReference>
<reference evidence="3 4" key="1">
    <citation type="submission" date="2022-04" db="EMBL/GenBank/DDBJ databases">
        <title>Positive selection, recombination, and allopatry shape intraspecific diversity of widespread and dominant cyanobacteria.</title>
        <authorList>
            <person name="Wei J."/>
            <person name="Shu W."/>
            <person name="Hu C."/>
        </authorList>
    </citation>
    <scope>NUCLEOTIDE SEQUENCE [LARGE SCALE GENOMIC DNA]</scope>
    <source>
        <strain evidence="3 4">GB2-A4</strain>
    </source>
</reference>
<gene>
    <name evidence="3" type="ORF">NC998_16165</name>
</gene>